<dbReference type="PANTHER" id="PTHR32099">
    <property type="entry name" value="CYSTEINE-RICH REPEAT SECRETORY PROTEIN"/>
    <property type="match status" value="1"/>
</dbReference>
<reference evidence="4 5" key="1">
    <citation type="journal article" date="2014" name="Genome Biol.">
        <title>Transcriptome and methylome profiling reveals relics of genome dominance in the mesopolyploid Brassica oleracea.</title>
        <authorList>
            <person name="Parkin I.A."/>
            <person name="Koh C."/>
            <person name="Tang H."/>
            <person name="Robinson S.J."/>
            <person name="Kagale S."/>
            <person name="Clarke W.E."/>
            <person name="Town C.D."/>
            <person name="Nixon J."/>
            <person name="Krishnakumar V."/>
            <person name="Bidwell S.L."/>
            <person name="Denoeud F."/>
            <person name="Belcram H."/>
            <person name="Links M.G."/>
            <person name="Just J."/>
            <person name="Clarke C."/>
            <person name="Bender T."/>
            <person name="Huebert T."/>
            <person name="Mason A.S."/>
            <person name="Pires J.C."/>
            <person name="Barker G."/>
            <person name="Moore J."/>
            <person name="Walley P.G."/>
            <person name="Manoli S."/>
            <person name="Batley J."/>
            <person name="Edwards D."/>
            <person name="Nelson M.N."/>
            <person name="Wang X."/>
            <person name="Paterson A.H."/>
            <person name="King G."/>
            <person name="Bancroft I."/>
            <person name="Chalhoub B."/>
            <person name="Sharpe A.G."/>
        </authorList>
    </citation>
    <scope>NUCLEOTIDE SEQUENCE</scope>
    <source>
        <strain evidence="4 5">cv. TO1000</strain>
    </source>
</reference>
<keyword evidence="5" id="KW-1185">Reference proteome</keyword>
<feature type="domain" description="Gnk2-homologous" evidence="3">
    <location>
        <begin position="308"/>
        <end position="411"/>
    </location>
</feature>
<name>A0A0D3C0F0_BRAOL</name>
<dbReference type="HOGENOM" id="CLU_000288_35_0_1"/>
<dbReference type="Proteomes" id="UP000032141">
    <property type="component" value="Chromosome C4"/>
</dbReference>
<proteinExistence type="predicted"/>
<accession>A0A0D3C0F0</accession>
<dbReference type="InterPro" id="IPR038408">
    <property type="entry name" value="GNK2_sf"/>
</dbReference>
<dbReference type="AlphaFoldDB" id="A0A0D3C0F0"/>
<dbReference type="EnsemblPlants" id="Bo4g141960.1">
    <property type="protein sequence ID" value="Bo4g141960.1"/>
    <property type="gene ID" value="Bo4g141960"/>
</dbReference>
<organism evidence="4 5">
    <name type="scientific">Brassica oleracea var. oleracea</name>
    <dbReference type="NCBI Taxonomy" id="109376"/>
    <lineage>
        <taxon>Eukaryota</taxon>
        <taxon>Viridiplantae</taxon>
        <taxon>Streptophyta</taxon>
        <taxon>Embryophyta</taxon>
        <taxon>Tracheophyta</taxon>
        <taxon>Spermatophyta</taxon>
        <taxon>Magnoliopsida</taxon>
        <taxon>eudicotyledons</taxon>
        <taxon>Gunneridae</taxon>
        <taxon>Pentapetalae</taxon>
        <taxon>rosids</taxon>
        <taxon>malvids</taxon>
        <taxon>Brassicales</taxon>
        <taxon>Brassicaceae</taxon>
        <taxon>Brassiceae</taxon>
        <taxon>Brassica</taxon>
    </lineage>
</organism>
<protein>
    <recommendedName>
        <fullName evidence="3">Gnk2-homologous domain-containing protein</fullName>
    </recommendedName>
</protein>
<dbReference type="Gene3D" id="3.30.430.20">
    <property type="entry name" value="Gnk2 domain, C-X8-C-X2-C motif"/>
    <property type="match status" value="4"/>
</dbReference>
<sequence>MSESDHMETFCNKTSGNFTRNSTYHTNLNALLSILSNQSSLDNYYNLTTGLASDTVHGMFLCTGDVNRTTCNFCVKTATTKISKNCTNSREAVIYYFDCMVRYSDRFFLSALETQPNTFLWSTDPTPTTFGKFRQSLADKMGEVIVRSSMLSSSRTPYYLMDMTRFDNLYDLESIVQCTPYLDPGNCTTCLKLALQEIIDCCSDKRWAMIWTRAGLRVKPAPPTREQINFNQSSLDNYYNLTTGLASDTVHGMFLCTGDVNRTTCNFCVKTATTKISKNCTNSREAVIYYFDCMVRYSDRFFLSALETQPNTFLWSTDPTPTTFGKFRQSLADKMGEVIVRSSMLSSSRTPYYLMDMTRFDNLYDLESIVQCTPYLDPGNCTTCLKLALQEIIDCCSDKRWAMIWTRAGLR</sequence>
<dbReference type="PROSITE" id="PS51473">
    <property type="entry name" value="GNK2"/>
    <property type="match status" value="3"/>
</dbReference>
<dbReference type="PANTHER" id="PTHR32099:SF85">
    <property type="entry name" value="CYSTEINE-RICH REPEAT SECRETORY PROTEIN 57-RELATED"/>
    <property type="match status" value="1"/>
</dbReference>
<evidence type="ECO:0000313" key="5">
    <source>
        <dbReference type="Proteomes" id="UP000032141"/>
    </source>
</evidence>
<dbReference type="Pfam" id="PF01657">
    <property type="entry name" value="Stress-antifung"/>
    <property type="match status" value="2"/>
</dbReference>
<dbReference type="InterPro" id="IPR002902">
    <property type="entry name" value="GNK2"/>
</dbReference>
<evidence type="ECO:0000256" key="1">
    <source>
        <dbReference type="ARBA" id="ARBA00022729"/>
    </source>
</evidence>
<keyword evidence="1" id="KW-0732">Signal</keyword>
<dbReference type="FunFam" id="3.30.430.20:FF:000003">
    <property type="entry name" value="Cysteine-rich RLK (RECEPTOR-like protein kinase) 10"/>
    <property type="match status" value="1"/>
</dbReference>
<dbReference type="OMA" id="RDYCELC"/>
<evidence type="ECO:0000259" key="3">
    <source>
        <dbReference type="PROSITE" id="PS51473"/>
    </source>
</evidence>
<dbReference type="STRING" id="109376.A0A0D3C0F0"/>
<evidence type="ECO:0000256" key="2">
    <source>
        <dbReference type="ARBA" id="ARBA00022737"/>
    </source>
</evidence>
<dbReference type="Gramene" id="Bo4g141960.1">
    <property type="protein sequence ID" value="Bo4g141960.1"/>
    <property type="gene ID" value="Bo4g141960"/>
</dbReference>
<reference evidence="4" key="2">
    <citation type="submission" date="2015-03" db="UniProtKB">
        <authorList>
            <consortium name="EnsemblPlants"/>
        </authorList>
    </citation>
    <scope>IDENTIFICATION</scope>
</reference>
<keyword evidence="2" id="KW-0677">Repeat</keyword>
<evidence type="ECO:0000313" key="4">
    <source>
        <dbReference type="EnsemblPlants" id="Bo4g141960.1"/>
    </source>
</evidence>
<feature type="domain" description="Gnk2-homologous" evidence="3">
    <location>
        <begin position="6"/>
        <end position="108"/>
    </location>
</feature>
<feature type="domain" description="Gnk2-homologous" evidence="3">
    <location>
        <begin position="195"/>
        <end position="302"/>
    </location>
</feature>
<dbReference type="CDD" id="cd23509">
    <property type="entry name" value="Gnk2-like"/>
    <property type="match status" value="4"/>
</dbReference>